<proteinExistence type="predicted"/>
<sequence length="218" mass="24151">MITVDRMVRRASTTFSLFKEVVEERARDIEVTDGCKREVLVFELLRHCTNDSVEVIVVLLRGEVESREEANNNKFTDASSLSLSLSSSSSSAIVYGSGKGGISSKVLVVIIIVPIGVSVLLFIIGFCFITRKAKKKYDSVEEDTTGNEISTTESLQYDLSKVQAATNNFSAENKIGEGGFGLVYMVRLHLISIMELNFLAFTAFQIRIQYFNGCPIYS</sequence>
<comment type="caution">
    <text evidence="1">The sequence shown here is derived from an EMBL/GenBank/DDBJ whole genome shotgun (WGS) entry which is preliminary data.</text>
</comment>
<protein>
    <submittedName>
        <fullName evidence="1">Cysteine-rich receptor-like protein kinase 15</fullName>
    </submittedName>
</protein>
<reference evidence="1 2" key="1">
    <citation type="journal article" date="2022" name="Plant J.">
        <title>Chromosome-level genome of Camellia lanceoleosa provides a valuable resource for understanding genome evolution and self-incompatibility.</title>
        <authorList>
            <person name="Gong W."/>
            <person name="Xiao S."/>
            <person name="Wang L."/>
            <person name="Liao Z."/>
            <person name="Chang Y."/>
            <person name="Mo W."/>
            <person name="Hu G."/>
            <person name="Li W."/>
            <person name="Zhao G."/>
            <person name="Zhu H."/>
            <person name="Hu X."/>
            <person name="Ji K."/>
            <person name="Xiang X."/>
            <person name="Song Q."/>
            <person name="Yuan D."/>
            <person name="Jin S."/>
            <person name="Zhang L."/>
        </authorList>
    </citation>
    <scope>NUCLEOTIDE SEQUENCE [LARGE SCALE GENOMIC DNA]</scope>
    <source>
        <strain evidence="1">SQ_2022a</strain>
    </source>
</reference>
<accession>A0ACC0GJ06</accession>
<dbReference type="Proteomes" id="UP001060215">
    <property type="component" value="Chromosome 8"/>
</dbReference>
<evidence type="ECO:0000313" key="2">
    <source>
        <dbReference type="Proteomes" id="UP001060215"/>
    </source>
</evidence>
<organism evidence="1 2">
    <name type="scientific">Camellia lanceoleosa</name>
    <dbReference type="NCBI Taxonomy" id="1840588"/>
    <lineage>
        <taxon>Eukaryota</taxon>
        <taxon>Viridiplantae</taxon>
        <taxon>Streptophyta</taxon>
        <taxon>Embryophyta</taxon>
        <taxon>Tracheophyta</taxon>
        <taxon>Spermatophyta</taxon>
        <taxon>Magnoliopsida</taxon>
        <taxon>eudicotyledons</taxon>
        <taxon>Gunneridae</taxon>
        <taxon>Pentapetalae</taxon>
        <taxon>asterids</taxon>
        <taxon>Ericales</taxon>
        <taxon>Theaceae</taxon>
        <taxon>Camellia</taxon>
    </lineage>
</organism>
<evidence type="ECO:0000313" key="1">
    <source>
        <dbReference type="EMBL" id="KAI8001055.1"/>
    </source>
</evidence>
<dbReference type="EMBL" id="CM045765">
    <property type="protein sequence ID" value="KAI8001055.1"/>
    <property type="molecule type" value="Genomic_DNA"/>
</dbReference>
<name>A0ACC0GJ06_9ERIC</name>
<keyword evidence="2" id="KW-1185">Reference proteome</keyword>
<gene>
    <name evidence="1" type="ORF">LOK49_LG09G00447</name>
</gene>